<proteinExistence type="predicted"/>
<keyword evidence="2" id="KW-1185">Reference proteome</keyword>
<dbReference type="Proteomes" id="UP000036987">
    <property type="component" value="Unassembled WGS sequence"/>
</dbReference>
<evidence type="ECO:0000313" key="1">
    <source>
        <dbReference type="EMBL" id="KMZ63958.1"/>
    </source>
</evidence>
<name>A0A0K9P4M2_ZOSMR</name>
<organism evidence="1 2">
    <name type="scientific">Zostera marina</name>
    <name type="common">Eelgrass</name>
    <dbReference type="NCBI Taxonomy" id="29655"/>
    <lineage>
        <taxon>Eukaryota</taxon>
        <taxon>Viridiplantae</taxon>
        <taxon>Streptophyta</taxon>
        <taxon>Embryophyta</taxon>
        <taxon>Tracheophyta</taxon>
        <taxon>Spermatophyta</taxon>
        <taxon>Magnoliopsida</taxon>
        <taxon>Liliopsida</taxon>
        <taxon>Zosteraceae</taxon>
        <taxon>Zostera</taxon>
    </lineage>
</organism>
<protein>
    <submittedName>
        <fullName evidence="1">Uncharacterized protein</fullName>
    </submittedName>
</protein>
<accession>A0A0K9P4M2</accession>
<comment type="caution">
    <text evidence="1">The sequence shown here is derived from an EMBL/GenBank/DDBJ whole genome shotgun (WGS) entry which is preliminary data.</text>
</comment>
<gene>
    <name evidence="1" type="ORF">ZOSMA_38G00670</name>
</gene>
<sequence>MRNSKIESQHLMDEFVKNSKKICYLTLCRRLCQLDREKTLNFICIPFKLHLEPLL</sequence>
<dbReference type="EMBL" id="LFYR01001193">
    <property type="protein sequence ID" value="KMZ63958.1"/>
    <property type="molecule type" value="Genomic_DNA"/>
</dbReference>
<dbReference type="AlphaFoldDB" id="A0A0K9P4M2"/>
<evidence type="ECO:0000313" key="2">
    <source>
        <dbReference type="Proteomes" id="UP000036987"/>
    </source>
</evidence>
<reference evidence="2" key="1">
    <citation type="journal article" date="2016" name="Nature">
        <title>The genome of the seagrass Zostera marina reveals angiosperm adaptation to the sea.</title>
        <authorList>
            <person name="Olsen J.L."/>
            <person name="Rouze P."/>
            <person name="Verhelst B."/>
            <person name="Lin Y.-C."/>
            <person name="Bayer T."/>
            <person name="Collen J."/>
            <person name="Dattolo E."/>
            <person name="De Paoli E."/>
            <person name="Dittami S."/>
            <person name="Maumus F."/>
            <person name="Michel G."/>
            <person name="Kersting A."/>
            <person name="Lauritano C."/>
            <person name="Lohaus R."/>
            <person name="Toepel M."/>
            <person name="Tonon T."/>
            <person name="Vanneste K."/>
            <person name="Amirebrahimi M."/>
            <person name="Brakel J."/>
            <person name="Bostroem C."/>
            <person name="Chovatia M."/>
            <person name="Grimwood J."/>
            <person name="Jenkins J.W."/>
            <person name="Jueterbock A."/>
            <person name="Mraz A."/>
            <person name="Stam W.T."/>
            <person name="Tice H."/>
            <person name="Bornberg-Bauer E."/>
            <person name="Green P.J."/>
            <person name="Pearson G.A."/>
            <person name="Procaccini G."/>
            <person name="Duarte C.M."/>
            <person name="Schmutz J."/>
            <person name="Reusch T.B.H."/>
            <person name="Van de Peer Y."/>
        </authorList>
    </citation>
    <scope>NUCLEOTIDE SEQUENCE [LARGE SCALE GENOMIC DNA]</scope>
    <source>
        <strain evidence="2">cv. Finnish</strain>
    </source>
</reference>